<keyword evidence="2" id="KW-1185">Reference proteome</keyword>
<accession>A0A9K3DJL7</accession>
<dbReference type="Proteomes" id="UP000215914">
    <property type="component" value="Unassembled WGS sequence"/>
</dbReference>
<name>A0A9K3DJL7_HELAN</name>
<dbReference type="EMBL" id="MNCJ02000332">
    <property type="protein sequence ID" value="KAF5756630.1"/>
    <property type="molecule type" value="Genomic_DNA"/>
</dbReference>
<evidence type="ECO:0000313" key="2">
    <source>
        <dbReference type="Proteomes" id="UP000215914"/>
    </source>
</evidence>
<dbReference type="AlphaFoldDB" id="A0A9K3DJL7"/>
<reference evidence="1" key="2">
    <citation type="submission" date="2020-06" db="EMBL/GenBank/DDBJ databases">
        <title>Helianthus annuus Genome sequencing and assembly Release 2.</title>
        <authorList>
            <person name="Gouzy J."/>
            <person name="Langlade N."/>
            <person name="Munos S."/>
        </authorList>
    </citation>
    <scope>NUCLEOTIDE SEQUENCE</scope>
    <source>
        <tissue evidence="1">Leaves</tissue>
    </source>
</reference>
<gene>
    <name evidence="1" type="ORF">HanXRQr2_Chr17g0817061</name>
</gene>
<dbReference type="Gramene" id="mRNA:HanXRQr2_Chr17g0817061">
    <property type="protein sequence ID" value="CDS:HanXRQr2_Chr17g0817061.1"/>
    <property type="gene ID" value="HanXRQr2_Chr17g0817061"/>
</dbReference>
<proteinExistence type="predicted"/>
<organism evidence="1 2">
    <name type="scientific">Helianthus annuus</name>
    <name type="common">Common sunflower</name>
    <dbReference type="NCBI Taxonomy" id="4232"/>
    <lineage>
        <taxon>Eukaryota</taxon>
        <taxon>Viridiplantae</taxon>
        <taxon>Streptophyta</taxon>
        <taxon>Embryophyta</taxon>
        <taxon>Tracheophyta</taxon>
        <taxon>Spermatophyta</taxon>
        <taxon>Magnoliopsida</taxon>
        <taxon>eudicotyledons</taxon>
        <taxon>Gunneridae</taxon>
        <taxon>Pentapetalae</taxon>
        <taxon>asterids</taxon>
        <taxon>campanulids</taxon>
        <taxon>Asterales</taxon>
        <taxon>Asteraceae</taxon>
        <taxon>Asteroideae</taxon>
        <taxon>Heliantheae alliance</taxon>
        <taxon>Heliantheae</taxon>
        <taxon>Helianthus</taxon>
    </lineage>
</organism>
<protein>
    <submittedName>
        <fullName evidence="1">Uncharacterized protein</fullName>
    </submittedName>
</protein>
<reference evidence="1" key="1">
    <citation type="journal article" date="2017" name="Nature">
        <title>The sunflower genome provides insights into oil metabolism, flowering and Asterid evolution.</title>
        <authorList>
            <person name="Badouin H."/>
            <person name="Gouzy J."/>
            <person name="Grassa C.J."/>
            <person name="Murat F."/>
            <person name="Staton S.E."/>
            <person name="Cottret L."/>
            <person name="Lelandais-Briere C."/>
            <person name="Owens G.L."/>
            <person name="Carrere S."/>
            <person name="Mayjonade B."/>
            <person name="Legrand L."/>
            <person name="Gill N."/>
            <person name="Kane N.C."/>
            <person name="Bowers J.E."/>
            <person name="Hubner S."/>
            <person name="Bellec A."/>
            <person name="Berard A."/>
            <person name="Berges H."/>
            <person name="Blanchet N."/>
            <person name="Boniface M.C."/>
            <person name="Brunel D."/>
            <person name="Catrice O."/>
            <person name="Chaidir N."/>
            <person name="Claudel C."/>
            <person name="Donnadieu C."/>
            <person name="Faraut T."/>
            <person name="Fievet G."/>
            <person name="Helmstetter N."/>
            <person name="King M."/>
            <person name="Knapp S.J."/>
            <person name="Lai Z."/>
            <person name="Le Paslier M.C."/>
            <person name="Lippi Y."/>
            <person name="Lorenzon L."/>
            <person name="Mandel J.R."/>
            <person name="Marage G."/>
            <person name="Marchand G."/>
            <person name="Marquand E."/>
            <person name="Bret-Mestries E."/>
            <person name="Morien E."/>
            <person name="Nambeesan S."/>
            <person name="Nguyen T."/>
            <person name="Pegot-Espagnet P."/>
            <person name="Pouilly N."/>
            <person name="Raftis F."/>
            <person name="Sallet E."/>
            <person name="Schiex T."/>
            <person name="Thomas J."/>
            <person name="Vandecasteele C."/>
            <person name="Vares D."/>
            <person name="Vear F."/>
            <person name="Vautrin S."/>
            <person name="Crespi M."/>
            <person name="Mangin B."/>
            <person name="Burke J.M."/>
            <person name="Salse J."/>
            <person name="Munos S."/>
            <person name="Vincourt P."/>
            <person name="Rieseberg L.H."/>
            <person name="Langlade N.B."/>
        </authorList>
    </citation>
    <scope>NUCLEOTIDE SEQUENCE</scope>
    <source>
        <tissue evidence="1">Leaves</tissue>
    </source>
</reference>
<sequence>MIFDYEKQGTARFANGSCPNFVRKVRCYLINLKRKIWTLHKYIHHMLESEFQCIIYPPII</sequence>
<comment type="caution">
    <text evidence="1">The sequence shown here is derived from an EMBL/GenBank/DDBJ whole genome shotgun (WGS) entry which is preliminary data.</text>
</comment>
<evidence type="ECO:0000313" key="1">
    <source>
        <dbReference type="EMBL" id="KAF5756630.1"/>
    </source>
</evidence>